<dbReference type="RefSeq" id="WP_144197752.1">
    <property type="nucleotide sequence ID" value="NZ_VCIZ01000005.1"/>
</dbReference>
<reference evidence="1 2" key="1">
    <citation type="submission" date="2019-05" db="EMBL/GenBank/DDBJ databases">
        <title>Whole genome sequence analysis of Cupriavidus campinensis S14E4C strain.</title>
        <authorList>
            <person name="Abbaszade G."/>
            <person name="Szabo A."/>
            <person name="Toumi M."/>
            <person name="Toth E."/>
        </authorList>
    </citation>
    <scope>NUCLEOTIDE SEQUENCE [LARGE SCALE GENOMIC DNA]</scope>
    <source>
        <strain evidence="1 2">S14E4C</strain>
    </source>
</reference>
<sequence>MSKEKPSTNDFAHTLFLKRSPHDAQQSGKIATPGPVGFIITSPHFGQRYLKYINQTTTNTARKNITFPTILLYISTLEVMPEKRTNPTRMINLRLSLLNDTTEFSTSLLIIVGLYI</sequence>
<keyword evidence="2" id="KW-1185">Reference proteome</keyword>
<name>A0ABY3EPB3_9BURK</name>
<dbReference type="EMBL" id="VCIZ01000005">
    <property type="protein sequence ID" value="TSP12787.1"/>
    <property type="molecule type" value="Genomic_DNA"/>
</dbReference>
<comment type="caution">
    <text evidence="1">The sequence shown here is derived from an EMBL/GenBank/DDBJ whole genome shotgun (WGS) entry which is preliminary data.</text>
</comment>
<accession>A0ABY3EPB3</accession>
<protein>
    <submittedName>
        <fullName evidence="1">Uncharacterized protein</fullName>
    </submittedName>
</protein>
<evidence type="ECO:0000313" key="2">
    <source>
        <dbReference type="Proteomes" id="UP000318943"/>
    </source>
</evidence>
<gene>
    <name evidence="1" type="ORF">FGG12_11325</name>
</gene>
<proteinExistence type="predicted"/>
<evidence type="ECO:0000313" key="1">
    <source>
        <dbReference type="EMBL" id="TSP12787.1"/>
    </source>
</evidence>
<organism evidence="1 2">
    <name type="scientific">Cupriavidus campinensis</name>
    <dbReference type="NCBI Taxonomy" id="151783"/>
    <lineage>
        <taxon>Bacteria</taxon>
        <taxon>Pseudomonadati</taxon>
        <taxon>Pseudomonadota</taxon>
        <taxon>Betaproteobacteria</taxon>
        <taxon>Burkholderiales</taxon>
        <taxon>Burkholderiaceae</taxon>
        <taxon>Cupriavidus</taxon>
    </lineage>
</organism>
<dbReference type="Proteomes" id="UP000318943">
    <property type="component" value="Unassembled WGS sequence"/>
</dbReference>